<name>A0A1E3KE41_9TREE</name>
<dbReference type="Pfam" id="PF06772">
    <property type="entry name" value="LtrA"/>
    <property type="match status" value="1"/>
</dbReference>
<evidence type="ECO:0000313" key="1">
    <source>
        <dbReference type="EMBL" id="ODO11236.1"/>
    </source>
</evidence>
<dbReference type="AlphaFoldDB" id="A0A1E3KE41"/>
<accession>A0A1E3KE41</accession>
<protein>
    <submittedName>
        <fullName evidence="1">Uncharacterized protein</fullName>
    </submittedName>
</protein>
<dbReference type="InterPro" id="IPR010640">
    <property type="entry name" value="Low_temperature_requirement_A"/>
</dbReference>
<proteinExistence type="predicted"/>
<reference evidence="1 2" key="1">
    <citation type="submission" date="2016-06" db="EMBL/GenBank/DDBJ databases">
        <title>Evolution of pathogenesis and genome organization in the Tremellales.</title>
        <authorList>
            <person name="Cuomo C."/>
            <person name="Litvintseva A."/>
            <person name="Heitman J."/>
            <person name="Chen Y."/>
            <person name="Sun S."/>
            <person name="Springer D."/>
            <person name="Dromer F."/>
            <person name="Young S."/>
            <person name="Zeng Q."/>
            <person name="Chapman S."/>
            <person name="Gujja S."/>
            <person name="Saif S."/>
            <person name="Birren B."/>
        </authorList>
    </citation>
    <scope>NUCLEOTIDE SEQUENCE [LARGE SCALE GENOMIC DNA]</scope>
    <source>
        <strain evidence="1 2">CBS 6273</strain>
    </source>
</reference>
<dbReference type="EMBL" id="MEKH01000001">
    <property type="protein sequence ID" value="ODO11236.1"/>
    <property type="molecule type" value="Genomic_DNA"/>
</dbReference>
<dbReference type="PANTHER" id="PTHR36840">
    <property type="entry name" value="BLL5714 PROTEIN"/>
    <property type="match status" value="1"/>
</dbReference>
<dbReference type="PANTHER" id="PTHR36840:SF1">
    <property type="entry name" value="BLL5714 PROTEIN"/>
    <property type="match status" value="1"/>
</dbReference>
<evidence type="ECO:0000313" key="2">
    <source>
        <dbReference type="Proteomes" id="UP000095149"/>
    </source>
</evidence>
<comment type="caution">
    <text evidence="1">The sequence shown here is derived from an EMBL/GenBank/DDBJ whole genome shotgun (WGS) entry which is preliminary data.</text>
</comment>
<gene>
    <name evidence="1" type="ORF">I350_00011</name>
</gene>
<sequence>MEDGKIYREPSPRETPRIELFFDFLFVAIAHQLADAAIEKPGGKSVARFVLTFWPSWSIWEEARKFSNQSGTDDLLHRVWVLIGMMTLIGYSANASAIEIHPEGEEEELDH</sequence>
<dbReference type="Proteomes" id="UP000095149">
    <property type="component" value="Unassembled WGS sequence"/>
</dbReference>
<organism evidence="1 2">
    <name type="scientific">Cryptococcus amylolentus CBS 6273</name>
    <dbReference type="NCBI Taxonomy" id="1296118"/>
    <lineage>
        <taxon>Eukaryota</taxon>
        <taxon>Fungi</taxon>
        <taxon>Dikarya</taxon>
        <taxon>Basidiomycota</taxon>
        <taxon>Agaricomycotina</taxon>
        <taxon>Tremellomycetes</taxon>
        <taxon>Tremellales</taxon>
        <taxon>Cryptococcaceae</taxon>
        <taxon>Cryptococcus</taxon>
    </lineage>
</organism>